<reference evidence="2" key="1">
    <citation type="journal article" date="2020" name="Nature">
        <title>Giant virus diversity and host interactions through global metagenomics.</title>
        <authorList>
            <person name="Schulz F."/>
            <person name="Roux S."/>
            <person name="Paez-Espino D."/>
            <person name="Jungbluth S."/>
            <person name="Walsh D.A."/>
            <person name="Denef V.J."/>
            <person name="McMahon K.D."/>
            <person name="Konstantinidis K.T."/>
            <person name="Eloe-Fadrosh E.A."/>
            <person name="Kyrpides N.C."/>
            <person name="Woyke T."/>
        </authorList>
    </citation>
    <scope>NUCLEOTIDE SEQUENCE</scope>
    <source>
        <strain evidence="2">GVMAG-S-3300013014-136</strain>
    </source>
</reference>
<dbReference type="EMBL" id="MN740961">
    <property type="protein sequence ID" value="QHU20028.1"/>
    <property type="molecule type" value="Genomic_DNA"/>
</dbReference>
<dbReference type="CDD" id="cd00761">
    <property type="entry name" value="Glyco_tranf_GTA_type"/>
    <property type="match status" value="1"/>
</dbReference>
<dbReference type="PANTHER" id="PTHR34203:SF15">
    <property type="entry name" value="SLL1173 PROTEIN"/>
    <property type="match status" value="1"/>
</dbReference>
<sequence length="455" mass="52379">MTIPIVIISFDNFKYVQNTINSIPKLYQQGIIILDNNSTDKRTIEYLKSVPFRVVYNKENIGPWCCRNYTENKMLYESLPDKFILTDPDLQFNPNLPENFIDILVDLSDQLMCEKIGFALDISDYNNMLPSPQYCGGKSIKEWEEGFWQKNLPSINCLELYDAAIDTTFHVYNKLGNGHVRVAGNFTAKHIPWYIDNSFYSFGERLRLYKNSKFSTIYSTFSDYVHEHFISVSKKSIKLLIQKGDTNINFWTGHFNYDWENETFDVLDQFLSTEKVFIDIGSWIGPITLYATSLSKRVIAVDADIQSIKDLESNCKVNSNGNVAIINKAIYNKSGAKVNFGKNRFLGNSKLNDSTSQILDSLSLDAYEIETITLEELIANNNLVPSDISIIKVDIEGGEENILQDIFDFSSKHNVRAYVSFHYSWWSDKNLNRFVFLSQQHKLQIANDPFSSILF</sequence>
<evidence type="ECO:0000259" key="1">
    <source>
        <dbReference type="Pfam" id="PF05050"/>
    </source>
</evidence>
<dbReference type="SUPFAM" id="SSF53335">
    <property type="entry name" value="S-adenosyl-L-methionine-dependent methyltransferases"/>
    <property type="match status" value="1"/>
</dbReference>
<evidence type="ECO:0000313" key="2">
    <source>
        <dbReference type="EMBL" id="QHU20028.1"/>
    </source>
</evidence>
<protein>
    <recommendedName>
        <fullName evidence="1">Methyltransferase FkbM domain-containing protein</fullName>
    </recommendedName>
</protein>
<dbReference type="InterPro" id="IPR052514">
    <property type="entry name" value="SAM-dependent_MTase"/>
</dbReference>
<dbReference type="Pfam" id="PF05050">
    <property type="entry name" value="Methyltransf_21"/>
    <property type="match status" value="1"/>
</dbReference>
<dbReference type="SUPFAM" id="SSF53448">
    <property type="entry name" value="Nucleotide-diphospho-sugar transferases"/>
    <property type="match status" value="1"/>
</dbReference>
<dbReference type="NCBIfam" id="TIGR01444">
    <property type="entry name" value="fkbM_fam"/>
    <property type="match status" value="1"/>
</dbReference>
<dbReference type="PANTHER" id="PTHR34203">
    <property type="entry name" value="METHYLTRANSFERASE, FKBM FAMILY PROTEIN"/>
    <property type="match status" value="1"/>
</dbReference>
<dbReference type="InterPro" id="IPR029044">
    <property type="entry name" value="Nucleotide-diphossugar_trans"/>
</dbReference>
<feature type="domain" description="Methyltransferase FkbM" evidence="1">
    <location>
        <begin position="295"/>
        <end position="426"/>
    </location>
</feature>
<dbReference type="AlphaFoldDB" id="A0A6C0KUL4"/>
<proteinExistence type="predicted"/>
<dbReference type="InterPro" id="IPR029063">
    <property type="entry name" value="SAM-dependent_MTases_sf"/>
</dbReference>
<dbReference type="InterPro" id="IPR006342">
    <property type="entry name" value="FkbM_mtfrase"/>
</dbReference>
<name>A0A6C0KUL4_9ZZZZ</name>
<dbReference type="Gene3D" id="3.90.550.10">
    <property type="entry name" value="Spore Coat Polysaccharide Biosynthesis Protein SpsA, Chain A"/>
    <property type="match status" value="1"/>
</dbReference>
<dbReference type="Gene3D" id="3.40.50.150">
    <property type="entry name" value="Vaccinia Virus protein VP39"/>
    <property type="match status" value="1"/>
</dbReference>
<accession>A0A6C0KUL4</accession>
<organism evidence="2">
    <name type="scientific">viral metagenome</name>
    <dbReference type="NCBI Taxonomy" id="1070528"/>
    <lineage>
        <taxon>unclassified sequences</taxon>
        <taxon>metagenomes</taxon>
        <taxon>organismal metagenomes</taxon>
    </lineage>
</organism>